<name>A0A4Q4MWI8_9PLEO</name>
<dbReference type="AlphaFoldDB" id="A0A4Q4MWI8"/>
<dbReference type="EMBL" id="PDXA01000002">
    <property type="protein sequence ID" value="RYN60830.1"/>
    <property type="molecule type" value="Genomic_DNA"/>
</dbReference>
<feature type="compositionally biased region" description="Basic and acidic residues" evidence="1">
    <location>
        <begin position="420"/>
        <end position="430"/>
    </location>
</feature>
<protein>
    <submittedName>
        <fullName evidence="2">Uncharacterized protein</fullName>
    </submittedName>
</protein>
<feature type="compositionally biased region" description="Basic and acidic residues" evidence="1">
    <location>
        <begin position="474"/>
        <end position="492"/>
    </location>
</feature>
<comment type="caution">
    <text evidence="2">The sequence shown here is derived from an EMBL/GenBank/DDBJ whole genome shotgun (WGS) entry which is preliminary data.</text>
</comment>
<evidence type="ECO:0000313" key="3">
    <source>
        <dbReference type="Proteomes" id="UP000292402"/>
    </source>
</evidence>
<organism evidence="2 3">
    <name type="scientific">Alternaria tenuissima</name>
    <dbReference type="NCBI Taxonomy" id="119927"/>
    <lineage>
        <taxon>Eukaryota</taxon>
        <taxon>Fungi</taxon>
        <taxon>Dikarya</taxon>
        <taxon>Ascomycota</taxon>
        <taxon>Pezizomycotina</taxon>
        <taxon>Dothideomycetes</taxon>
        <taxon>Pleosporomycetidae</taxon>
        <taxon>Pleosporales</taxon>
        <taxon>Pleosporineae</taxon>
        <taxon>Pleosporaceae</taxon>
        <taxon>Alternaria</taxon>
        <taxon>Alternaria sect. Alternaria</taxon>
        <taxon>Alternaria alternata complex</taxon>
    </lineage>
</organism>
<feature type="region of interest" description="Disordered" evidence="1">
    <location>
        <begin position="408"/>
        <end position="560"/>
    </location>
</feature>
<feature type="region of interest" description="Disordered" evidence="1">
    <location>
        <begin position="588"/>
        <end position="614"/>
    </location>
</feature>
<feature type="compositionally biased region" description="Acidic residues" evidence="1">
    <location>
        <begin position="493"/>
        <end position="548"/>
    </location>
</feature>
<feature type="region of interest" description="Disordered" evidence="1">
    <location>
        <begin position="1"/>
        <end position="22"/>
    </location>
</feature>
<sequence>MTDTHATYRDIPVPTKGSKPKLKPKLSRAILEKNNVFFEGHMERQWPLSASDFPNWLQPIYEHMRHHRRKIPGKLKGPFEKSFDTFCEWGEGVEEALETEETEWDLCPKSENINESLVEEQSFAMLKSEIQDCTRISQLAIRLRERPVQEEDWKGPVYNKIFRTYDEMCCEWDDYDDLFDRWTLHADVAWNECDNGLSTAPRPDLTYAFPIINDHTSEIAAVYRFDRDVENFTLSALGELRNRQGSEIIPSPKKSLHRFASKKPRALGDTDLICFPWAIVEFKTSAWRTNGTEYCFFQAANASAEALIMREKLAERVSHPSKDARVIFSFACVGPNVRLFVTYRDDTESAKIWMRCIWATSLECAWGVFALRMVIDNVRKWVYRRVKPEIARWIHCVRTHPTAVYRSLDGCRGKQRQRAASHEPQGDRRPITPPESPKHSSHSKSSPVLTRGKTSPAKLNPQKSTSHFFQAAKATDRLGGEDKAVDKRRRDDEKEESSTDEEDSDAEEVDSDADEVDSDIDEEYSNEEETETEMTSEDEDDDEDEDEDERNRGGFISSSGKYYKSETCWFYNHRNCSCPRDRKLIRQCDTDNDDDDDLDERLASLSLSGGRKRR</sequence>
<evidence type="ECO:0000256" key="1">
    <source>
        <dbReference type="SAM" id="MobiDB-lite"/>
    </source>
</evidence>
<proteinExistence type="predicted"/>
<feature type="compositionally biased region" description="Acidic residues" evidence="1">
    <location>
        <begin position="590"/>
        <end position="599"/>
    </location>
</feature>
<reference evidence="3" key="1">
    <citation type="journal article" date="2019" name="bioRxiv">
        <title>Genomics, evolutionary history and diagnostics of the Alternaria alternata species group including apple and Asian pear pathotypes.</title>
        <authorList>
            <person name="Armitage A.D."/>
            <person name="Cockerton H.M."/>
            <person name="Sreenivasaprasad S."/>
            <person name="Woodhall J.W."/>
            <person name="Lane C.R."/>
            <person name="Harrison R.J."/>
            <person name="Clarkson J.P."/>
        </authorList>
    </citation>
    <scope>NUCLEOTIDE SEQUENCE [LARGE SCALE GENOMIC DNA]</scope>
    <source>
        <strain evidence="3">FERA 1082</strain>
    </source>
</reference>
<dbReference type="Proteomes" id="UP000292402">
    <property type="component" value="Unassembled WGS sequence"/>
</dbReference>
<gene>
    <name evidence="2" type="ORF">AA0114_g760</name>
</gene>
<accession>A0A4Q4MWI8</accession>
<evidence type="ECO:0000313" key="2">
    <source>
        <dbReference type="EMBL" id="RYN60830.1"/>
    </source>
</evidence>